<dbReference type="STRING" id="760192.Halhy_2950"/>
<keyword evidence="6" id="KW-0732">Signal</keyword>
<dbReference type="PROSITE" id="PS50093">
    <property type="entry name" value="PKD"/>
    <property type="match status" value="3"/>
</dbReference>
<dbReference type="InterPro" id="IPR022409">
    <property type="entry name" value="PKD/Chitinase_dom"/>
</dbReference>
<accession>F4L5F0</accession>
<organism evidence="8 9">
    <name type="scientific">Haliscomenobacter hydrossis (strain ATCC 27775 / DSM 1100 / LMG 10767 / O)</name>
    <dbReference type="NCBI Taxonomy" id="760192"/>
    <lineage>
        <taxon>Bacteria</taxon>
        <taxon>Pseudomonadati</taxon>
        <taxon>Bacteroidota</taxon>
        <taxon>Saprospiria</taxon>
        <taxon>Saprospirales</taxon>
        <taxon>Haliscomenobacteraceae</taxon>
        <taxon>Haliscomenobacter</taxon>
    </lineage>
</organism>
<evidence type="ECO:0000256" key="6">
    <source>
        <dbReference type="SAM" id="SignalP"/>
    </source>
</evidence>
<evidence type="ECO:0000313" key="8">
    <source>
        <dbReference type="EMBL" id="AEE50814.1"/>
    </source>
</evidence>
<dbReference type="PANTHER" id="PTHR46730:SF1">
    <property type="entry name" value="PLAT DOMAIN-CONTAINING PROTEIN"/>
    <property type="match status" value="1"/>
</dbReference>
<dbReference type="eggNOG" id="COG3291">
    <property type="taxonomic scope" value="Bacteria"/>
</dbReference>
<keyword evidence="3" id="KW-0677">Repeat</keyword>
<reference key="2">
    <citation type="submission" date="2011-04" db="EMBL/GenBank/DDBJ databases">
        <title>Complete sequence of chromosome of Haliscomenobacter hydrossis DSM 1100.</title>
        <authorList>
            <consortium name="US DOE Joint Genome Institute (JGI-PGF)"/>
            <person name="Lucas S."/>
            <person name="Han J."/>
            <person name="Lapidus A."/>
            <person name="Bruce D."/>
            <person name="Goodwin L."/>
            <person name="Pitluck S."/>
            <person name="Peters L."/>
            <person name="Kyrpides N."/>
            <person name="Mavromatis K."/>
            <person name="Ivanova N."/>
            <person name="Ovchinnikova G."/>
            <person name="Pagani I."/>
            <person name="Daligault H."/>
            <person name="Detter J.C."/>
            <person name="Han C."/>
            <person name="Land M."/>
            <person name="Hauser L."/>
            <person name="Markowitz V."/>
            <person name="Cheng J.-F."/>
            <person name="Hugenholtz P."/>
            <person name="Woyke T."/>
            <person name="Wu D."/>
            <person name="Verbarg S."/>
            <person name="Frueling A."/>
            <person name="Brambilla E."/>
            <person name="Klenk H.-P."/>
            <person name="Eisen J.A."/>
        </authorList>
    </citation>
    <scope>NUCLEOTIDE SEQUENCE</scope>
    <source>
        <strain>DSM 1100</strain>
    </source>
</reference>
<feature type="domain" description="PKD" evidence="7">
    <location>
        <begin position="1119"/>
        <end position="1151"/>
    </location>
</feature>
<sequence>MSLKLVSGILLLMSITFVVKAQTVQVTVLNGTEVRCVADSVVEVQITPNPSLEVRSITLNWGDGTAPVTIAKGDSLILSHKYNTSDYLKECAYACPLGDVGGFCMQVTVLASYTNNDLENVSKFLTYQMPPRPEIRINDNNVVCTGNEVQFNNQTCPSNDPKMEYIWDFGDGNTSVERSPKHTYMDLGNRTVQLTAKNACGTVSTSQPIRVLGEPLAMARADSGVIEVAPDRYIVCLSRGNIIRLTGAGSLNASLYTWTVSGPGRTQWLNNSNRQQISRLDIFEAGVYTVTLSVDNACMNPSTKTLTIDVKSAEGLLPLKEQEDGCISLNYRPDPLNLNATYTLNGINIAPANFPTTLPSLPSPYIVEVRLNNECGNQMRADTFYVLQPEAVAISAPSKDTTVCERTTAITLNAGPEGGRWLGENVSRQGNRSRFTPSRAGVFPLIYVRGNGTCERRDTVNVTVEADVRLNIRPQADECLDFDYTTVPLLNNAQYSLNGNPISTFPVPITVSTNRDVYTVRATFENTCGRQEALDTFVVTGALPVGITQPLLPLTQVCVGDSARMLSALPTGGTFQGNNVIQVGSGFAFNPATAGTFPIFYVRGDGSCERRDTTTFEVQARVVLSLNHQVDECNQIRYTPSPIVPNAVYSINGVRATTFPVDLGATSAPYVVEATLSDVCGTQVLTDTFFVRTPDPLKITTPARDTSVCEGSGSFALEVSALGGTWQDARFIGSQAGRFTFDPQEAGSFKIIYNNGTGTCAQQDSVTIDVQRVNLEAQAGDVCFNAATPLQGLPLGGSWSSVACPDCIVGNNFDASKLSTPLDSIEVVYTVVNSIGCMNSDAAFVRVTRPKASFQPQGNICSNRLVQIDLSGTNAERSRWLLGDIPLDPPPFQFIPAGEQQITQIALIGNCADTLSQVLTVVAPPPSAAFTPSVTEGCSPINISFSPNEPQRDGLTYTWNFGRSAGDSLTTYLPDSTFTFTNDSTIFLRYTVTLNIVNQCGNSIDQSEISVFPLPKARIGLDSLSNQCSPVEATITNRSTGSPDACVWDFGNGITDNTCRNVYVQRYGADTTTLEYLIRLQVSNVCGISRDSFPLTVTSPGVQTFFSLDDYNICPNKPIQFRDASTPLPTRVFWKFGDGGASQERNPTYVYRDSDTTLTVTLVAITGCGYDSLSRKINIYPLPDVNFATDRYACAQQPTTFINRSNERAAFRWDFGDGQIDSVSYSPQHRYQNGGMMANVSLTIRDFPNGCENTITKSLLVRSRPEAMFQINGDSTGCAPLSVILQNLSRNSNRWEWDFGDGKTSTLENPGTVYDTGAYDITLIASYEGVCLDTFRLDDAVNADDCGAFIPNAFSPNNDGLNDYFTVYGGPFSATKILTLRIYTRWGEMVFEKENFDMDNLSGWDGRIDGQTPIPGVYVYWVEIEQLGGRRKTYKGDVTLVR</sequence>
<feature type="domain" description="PKD" evidence="7">
    <location>
        <begin position="158"/>
        <end position="211"/>
    </location>
</feature>
<dbReference type="InterPro" id="IPR026341">
    <property type="entry name" value="T9SS_type_B"/>
</dbReference>
<evidence type="ECO:0000259" key="7">
    <source>
        <dbReference type="PROSITE" id="PS50093"/>
    </source>
</evidence>
<dbReference type="NCBIfam" id="TIGR04131">
    <property type="entry name" value="Bac_Flav_CTERM"/>
    <property type="match status" value="1"/>
</dbReference>
<dbReference type="OrthoDB" id="7794186at2"/>
<evidence type="ECO:0000256" key="5">
    <source>
        <dbReference type="ARBA" id="ARBA00023136"/>
    </source>
</evidence>
<dbReference type="GO" id="GO:0006816">
    <property type="term" value="P:calcium ion transport"/>
    <property type="evidence" value="ECO:0007669"/>
    <property type="project" value="TreeGrafter"/>
</dbReference>
<dbReference type="SMART" id="SM00089">
    <property type="entry name" value="PKD"/>
    <property type="match status" value="4"/>
</dbReference>
<dbReference type="CDD" id="cd00146">
    <property type="entry name" value="PKD"/>
    <property type="match status" value="1"/>
</dbReference>
<proteinExistence type="predicted"/>
<dbReference type="EMBL" id="CP002691">
    <property type="protein sequence ID" value="AEE50814.1"/>
    <property type="molecule type" value="Genomic_DNA"/>
</dbReference>
<dbReference type="PANTHER" id="PTHR46730">
    <property type="entry name" value="POLYCYSTIN-1"/>
    <property type="match status" value="1"/>
</dbReference>
<evidence type="ECO:0000256" key="4">
    <source>
        <dbReference type="ARBA" id="ARBA00022989"/>
    </source>
</evidence>
<dbReference type="RefSeq" id="WP_013765357.1">
    <property type="nucleotide sequence ID" value="NC_015510.1"/>
</dbReference>
<comment type="subcellular location">
    <subcellularLocation>
        <location evidence="1">Membrane</location>
        <topology evidence="1">Multi-pass membrane protein</topology>
    </subcellularLocation>
</comment>
<keyword evidence="2" id="KW-0812">Transmembrane</keyword>
<dbReference type="GO" id="GO:0005261">
    <property type="term" value="F:monoatomic cation channel activity"/>
    <property type="evidence" value="ECO:0007669"/>
    <property type="project" value="TreeGrafter"/>
</dbReference>
<feature type="domain" description="PKD" evidence="7">
    <location>
        <begin position="1205"/>
        <end position="1235"/>
    </location>
</feature>
<keyword evidence="9" id="KW-1185">Reference proteome</keyword>
<protein>
    <submittedName>
        <fullName evidence="8">PKD domain containing protein</fullName>
    </submittedName>
</protein>
<feature type="chain" id="PRO_5003310690" evidence="6">
    <location>
        <begin position="22"/>
        <end position="1442"/>
    </location>
</feature>
<dbReference type="InterPro" id="IPR035986">
    <property type="entry name" value="PKD_dom_sf"/>
</dbReference>
<feature type="signal peptide" evidence="6">
    <location>
        <begin position="1"/>
        <end position="21"/>
    </location>
</feature>
<dbReference type="SUPFAM" id="SSF49299">
    <property type="entry name" value="PKD domain"/>
    <property type="match status" value="6"/>
</dbReference>
<evidence type="ECO:0000313" key="9">
    <source>
        <dbReference type="Proteomes" id="UP000008461"/>
    </source>
</evidence>
<dbReference type="KEGG" id="hhy:Halhy_2950"/>
<evidence type="ECO:0000256" key="2">
    <source>
        <dbReference type="ARBA" id="ARBA00022692"/>
    </source>
</evidence>
<reference evidence="8 9" key="1">
    <citation type="journal article" date="2011" name="Stand. Genomic Sci.">
        <title>Complete genome sequence of Haliscomenobacter hydrossis type strain (O).</title>
        <authorList>
            <consortium name="US DOE Joint Genome Institute (JGI-PGF)"/>
            <person name="Daligault H."/>
            <person name="Lapidus A."/>
            <person name="Zeytun A."/>
            <person name="Nolan M."/>
            <person name="Lucas S."/>
            <person name="Del Rio T.G."/>
            <person name="Tice H."/>
            <person name="Cheng J.F."/>
            <person name="Tapia R."/>
            <person name="Han C."/>
            <person name="Goodwin L."/>
            <person name="Pitluck S."/>
            <person name="Liolios K."/>
            <person name="Pagani I."/>
            <person name="Ivanova N."/>
            <person name="Huntemann M."/>
            <person name="Mavromatis K."/>
            <person name="Mikhailova N."/>
            <person name="Pati A."/>
            <person name="Chen A."/>
            <person name="Palaniappan K."/>
            <person name="Land M."/>
            <person name="Hauser L."/>
            <person name="Brambilla E.M."/>
            <person name="Rohde M."/>
            <person name="Verbarg S."/>
            <person name="Goker M."/>
            <person name="Bristow J."/>
            <person name="Eisen J.A."/>
            <person name="Markowitz V."/>
            <person name="Hugenholtz P."/>
            <person name="Kyrpides N.C."/>
            <person name="Klenk H.P."/>
            <person name="Woyke T."/>
        </authorList>
    </citation>
    <scope>NUCLEOTIDE SEQUENCE [LARGE SCALE GENOMIC DNA]</scope>
    <source>
        <strain evidence="9">ATCC 27775 / DSM 1100 / LMG 10767 / O</strain>
    </source>
</reference>
<keyword evidence="4" id="KW-1133">Transmembrane helix</keyword>
<dbReference type="HOGENOM" id="CLU_244063_0_0_10"/>
<dbReference type="InterPro" id="IPR013783">
    <property type="entry name" value="Ig-like_fold"/>
</dbReference>
<dbReference type="GO" id="GO:0005886">
    <property type="term" value="C:plasma membrane"/>
    <property type="evidence" value="ECO:0007669"/>
    <property type="project" value="TreeGrafter"/>
</dbReference>
<dbReference type="InterPro" id="IPR000601">
    <property type="entry name" value="PKD_dom"/>
</dbReference>
<dbReference type="Proteomes" id="UP000008461">
    <property type="component" value="Chromosome"/>
</dbReference>
<keyword evidence="5" id="KW-0472">Membrane</keyword>
<dbReference type="Pfam" id="PF13585">
    <property type="entry name" value="CHU_C"/>
    <property type="match status" value="1"/>
</dbReference>
<evidence type="ECO:0000256" key="1">
    <source>
        <dbReference type="ARBA" id="ARBA00004141"/>
    </source>
</evidence>
<dbReference type="Gene3D" id="2.60.40.10">
    <property type="entry name" value="Immunoglobulins"/>
    <property type="match status" value="6"/>
</dbReference>
<name>F4L5F0_HALH1</name>
<gene>
    <name evidence="8" type="ordered locus">Halhy_2950</name>
</gene>
<dbReference type="Pfam" id="PF18911">
    <property type="entry name" value="PKD_4"/>
    <property type="match status" value="2"/>
</dbReference>
<evidence type="ECO:0000256" key="3">
    <source>
        <dbReference type="ARBA" id="ARBA00022737"/>
    </source>
</evidence>